<keyword evidence="5" id="KW-1185">Reference proteome</keyword>
<accession>A0A9N9E9V8</accession>
<dbReference type="AlphaFoldDB" id="A0A9N9E9V8"/>
<gene>
    <name evidence="4" type="ORF">DERYTH_LOCUS11243</name>
</gene>
<feature type="compositionally biased region" description="Low complexity" evidence="1">
    <location>
        <begin position="31"/>
        <end position="53"/>
    </location>
</feature>
<keyword evidence="2" id="KW-0812">Transmembrane</keyword>
<dbReference type="Proteomes" id="UP000789405">
    <property type="component" value="Unassembled WGS sequence"/>
</dbReference>
<dbReference type="EMBL" id="CAJVPY010006879">
    <property type="protein sequence ID" value="CAG8671072.1"/>
    <property type="molecule type" value="Genomic_DNA"/>
</dbReference>
<protein>
    <submittedName>
        <fullName evidence="4">8862_t:CDS:1</fullName>
    </submittedName>
</protein>
<keyword evidence="3" id="KW-0732">Signal</keyword>
<feature type="region of interest" description="Disordered" evidence="1">
    <location>
        <begin position="26"/>
        <end position="53"/>
    </location>
</feature>
<evidence type="ECO:0000256" key="1">
    <source>
        <dbReference type="SAM" id="MobiDB-lite"/>
    </source>
</evidence>
<keyword evidence="2" id="KW-1133">Transmembrane helix</keyword>
<keyword evidence="2" id="KW-0472">Membrane</keyword>
<evidence type="ECO:0000313" key="4">
    <source>
        <dbReference type="EMBL" id="CAG8671072.1"/>
    </source>
</evidence>
<feature type="transmembrane region" description="Helical" evidence="2">
    <location>
        <begin position="65"/>
        <end position="82"/>
    </location>
</feature>
<sequence>MNITKNTIILFFLCILIASGVLAQAPAATDGGSPKGAAPSPAGSAAPTSSTAPKAAAASSVRVDGFGMIIGSFVALFIGGLLY</sequence>
<proteinExistence type="predicted"/>
<comment type="caution">
    <text evidence="4">The sequence shown here is derived from an EMBL/GenBank/DDBJ whole genome shotgun (WGS) entry which is preliminary data.</text>
</comment>
<feature type="chain" id="PRO_5040164566" evidence="3">
    <location>
        <begin position="24"/>
        <end position="83"/>
    </location>
</feature>
<organism evidence="4 5">
    <name type="scientific">Dentiscutata erythropus</name>
    <dbReference type="NCBI Taxonomy" id="1348616"/>
    <lineage>
        <taxon>Eukaryota</taxon>
        <taxon>Fungi</taxon>
        <taxon>Fungi incertae sedis</taxon>
        <taxon>Mucoromycota</taxon>
        <taxon>Glomeromycotina</taxon>
        <taxon>Glomeromycetes</taxon>
        <taxon>Diversisporales</taxon>
        <taxon>Gigasporaceae</taxon>
        <taxon>Dentiscutata</taxon>
    </lineage>
</organism>
<feature type="signal peptide" evidence="3">
    <location>
        <begin position="1"/>
        <end position="23"/>
    </location>
</feature>
<name>A0A9N9E9V8_9GLOM</name>
<reference evidence="4" key="1">
    <citation type="submission" date="2021-06" db="EMBL/GenBank/DDBJ databases">
        <authorList>
            <person name="Kallberg Y."/>
            <person name="Tangrot J."/>
            <person name="Rosling A."/>
        </authorList>
    </citation>
    <scope>NUCLEOTIDE SEQUENCE</scope>
    <source>
        <strain evidence="4">MA453B</strain>
    </source>
</reference>
<evidence type="ECO:0000256" key="2">
    <source>
        <dbReference type="SAM" id="Phobius"/>
    </source>
</evidence>
<evidence type="ECO:0000313" key="5">
    <source>
        <dbReference type="Proteomes" id="UP000789405"/>
    </source>
</evidence>
<evidence type="ECO:0000256" key="3">
    <source>
        <dbReference type="SAM" id="SignalP"/>
    </source>
</evidence>